<feature type="compositionally biased region" description="Low complexity" evidence="6">
    <location>
        <begin position="13"/>
        <end position="23"/>
    </location>
</feature>
<accession>A0AAF0IJQ6</accession>
<evidence type="ECO:0000259" key="7">
    <source>
        <dbReference type="SMART" id="SM00906"/>
    </source>
</evidence>
<feature type="region of interest" description="Disordered" evidence="6">
    <location>
        <begin position="502"/>
        <end position="594"/>
    </location>
</feature>
<evidence type="ECO:0000256" key="3">
    <source>
        <dbReference type="ARBA" id="ARBA00023125"/>
    </source>
</evidence>
<dbReference type="GO" id="GO:0000976">
    <property type="term" value="F:transcription cis-regulatory region binding"/>
    <property type="evidence" value="ECO:0007669"/>
    <property type="project" value="TreeGrafter"/>
</dbReference>
<organism evidence="8 9">
    <name type="scientific">Emydomyces testavorans</name>
    <dbReference type="NCBI Taxonomy" id="2070801"/>
    <lineage>
        <taxon>Eukaryota</taxon>
        <taxon>Fungi</taxon>
        <taxon>Dikarya</taxon>
        <taxon>Ascomycota</taxon>
        <taxon>Pezizomycotina</taxon>
        <taxon>Eurotiomycetes</taxon>
        <taxon>Eurotiomycetidae</taxon>
        <taxon>Onygenales</taxon>
        <taxon>Nannizziopsiaceae</taxon>
        <taxon>Emydomyces</taxon>
    </lineage>
</organism>
<feature type="compositionally biased region" description="Polar residues" evidence="6">
    <location>
        <begin position="503"/>
        <end position="513"/>
    </location>
</feature>
<evidence type="ECO:0000313" key="8">
    <source>
        <dbReference type="EMBL" id="WEW57044.1"/>
    </source>
</evidence>
<sequence length="719" mass="79362">MARLRPKAERMKTTNGTSTSSSTLRQGSSPVTPTATEPMMKVEPDDAMVPVGDALSSDTKQRQLSPKESSGSEVPTPKNVQTAHSMASDSLAPFAVLRKSATAGNFTIANILNVDDESSVGEESSHLEVFRQEHFPTKDPNDPVNRSLINMPMAQGLFDKYVGSVQPINTHPLLAAAAKVFSPHLYVRLHDHVEFLLSDILGSGQKSTEIVQGICLVTHWKEPSDSRAWMLVGYAIRACIEMGWHRLSPTNLDPAENGPGGHEKEMELRERRNKERTWLMLFVYDRSVSLQLGRPSMIPIDSLIRNVETWHQHPHATPGIDEVMVAFVQLRTLGFDLLDVFWLHPVATTLQAIEKDEFILKTFNSELDRWEGKWHRILEEAFNPEWKCFSPGAVDLLLKCPRNAADSVHVMVAYAAVVTIKVSSTLRRRRNAAYTYTLAQILLSMPGVLSPDSESAILDLIHEASEYFGRQCSASNTSCFYQSRFLANVEAQYRKSKAKANIPTHNLIKQQYDGQPLQDGYIKPPMHARRPPLARHHQAPQHPQNQPSLPLPSPAHYPSQDGHDSHPCLANDTYPPCTTTPPPPPPPPPLPMQFAASNDLFAQQHPHLSQPDTNQLTTSVLHATITATTNSMPHMNHPNPNTAEAILASNAPPSTPISSNNNTFEPMISISEGPNAGDGGGGNHYAFASFTDNGAWENLFAHAGFNINSGAFLPNLEEQ</sequence>
<dbReference type="PANTHER" id="PTHR31845:SF19">
    <property type="entry name" value="TRANSCRIPTION FACTOR DOMAIN-CONTAINING PROTEIN"/>
    <property type="match status" value="1"/>
</dbReference>
<feature type="region of interest" description="Disordered" evidence="6">
    <location>
        <begin position="1"/>
        <end position="85"/>
    </location>
</feature>
<feature type="compositionally biased region" description="Basic residues" evidence="6">
    <location>
        <begin position="526"/>
        <end position="539"/>
    </location>
</feature>
<dbReference type="EMBL" id="CP120628">
    <property type="protein sequence ID" value="WEW57044.1"/>
    <property type="molecule type" value="Genomic_DNA"/>
</dbReference>
<dbReference type="Pfam" id="PF04082">
    <property type="entry name" value="Fungal_trans"/>
    <property type="match status" value="1"/>
</dbReference>
<dbReference type="InterPro" id="IPR007219">
    <property type="entry name" value="XnlR_reg_dom"/>
</dbReference>
<comment type="subcellular location">
    <subcellularLocation>
        <location evidence="1">Nucleus</location>
    </subcellularLocation>
</comment>
<evidence type="ECO:0000256" key="2">
    <source>
        <dbReference type="ARBA" id="ARBA00023015"/>
    </source>
</evidence>
<feature type="compositionally biased region" description="Polar residues" evidence="6">
    <location>
        <begin position="56"/>
        <end position="85"/>
    </location>
</feature>
<name>A0AAF0IJQ6_9EURO</name>
<dbReference type="SMART" id="SM00906">
    <property type="entry name" value="Fungal_trans"/>
    <property type="match status" value="1"/>
</dbReference>
<keyword evidence="2" id="KW-0805">Transcription regulation</keyword>
<evidence type="ECO:0000256" key="4">
    <source>
        <dbReference type="ARBA" id="ARBA00023163"/>
    </source>
</evidence>
<feature type="compositionally biased region" description="Polar residues" evidence="6">
    <location>
        <begin position="24"/>
        <end position="35"/>
    </location>
</feature>
<dbReference type="GO" id="GO:0005634">
    <property type="term" value="C:nucleus"/>
    <property type="evidence" value="ECO:0007669"/>
    <property type="project" value="UniProtKB-SubCell"/>
</dbReference>
<proteinExistence type="predicted"/>
<dbReference type="GO" id="GO:0000981">
    <property type="term" value="F:DNA-binding transcription factor activity, RNA polymerase II-specific"/>
    <property type="evidence" value="ECO:0007669"/>
    <property type="project" value="TreeGrafter"/>
</dbReference>
<feature type="compositionally biased region" description="Pro residues" evidence="6">
    <location>
        <begin position="578"/>
        <end position="591"/>
    </location>
</feature>
<dbReference type="CDD" id="cd12148">
    <property type="entry name" value="fungal_TF_MHR"/>
    <property type="match status" value="1"/>
</dbReference>
<dbReference type="Proteomes" id="UP001219355">
    <property type="component" value="Chromosome 2"/>
</dbReference>
<keyword evidence="5" id="KW-0539">Nucleus</keyword>
<evidence type="ECO:0000313" key="9">
    <source>
        <dbReference type="Proteomes" id="UP001219355"/>
    </source>
</evidence>
<dbReference type="PANTHER" id="PTHR31845">
    <property type="entry name" value="FINGER DOMAIN PROTEIN, PUTATIVE-RELATED"/>
    <property type="match status" value="1"/>
</dbReference>
<evidence type="ECO:0000256" key="6">
    <source>
        <dbReference type="SAM" id="MobiDB-lite"/>
    </source>
</evidence>
<dbReference type="GO" id="GO:0008270">
    <property type="term" value="F:zinc ion binding"/>
    <property type="evidence" value="ECO:0007669"/>
    <property type="project" value="InterPro"/>
</dbReference>
<reference evidence="8" key="1">
    <citation type="submission" date="2023-03" db="EMBL/GenBank/DDBJ databases">
        <title>Emydomyces testavorans Genome Sequence.</title>
        <authorList>
            <person name="Hoyer L."/>
        </authorList>
    </citation>
    <scope>NUCLEOTIDE SEQUENCE</scope>
    <source>
        <strain evidence="8">16-2883</strain>
    </source>
</reference>
<dbReference type="AlphaFoldDB" id="A0AAF0IJQ6"/>
<dbReference type="GO" id="GO:0006351">
    <property type="term" value="P:DNA-templated transcription"/>
    <property type="evidence" value="ECO:0007669"/>
    <property type="project" value="InterPro"/>
</dbReference>
<evidence type="ECO:0000256" key="1">
    <source>
        <dbReference type="ARBA" id="ARBA00004123"/>
    </source>
</evidence>
<protein>
    <recommendedName>
        <fullName evidence="7">Xylanolytic transcriptional activator regulatory domain-containing protein</fullName>
    </recommendedName>
</protein>
<dbReference type="InterPro" id="IPR051089">
    <property type="entry name" value="prtT"/>
</dbReference>
<keyword evidence="9" id="KW-1185">Reference proteome</keyword>
<evidence type="ECO:0000256" key="5">
    <source>
        <dbReference type="ARBA" id="ARBA00023242"/>
    </source>
</evidence>
<keyword evidence="4" id="KW-0804">Transcription</keyword>
<feature type="domain" description="Xylanolytic transcriptional activator regulatory" evidence="7">
    <location>
        <begin position="228"/>
        <end position="310"/>
    </location>
</feature>
<keyword evidence="3" id="KW-0238">DNA-binding</keyword>
<gene>
    <name evidence="8" type="ORF">PRK78_002503</name>
</gene>
<feature type="compositionally biased region" description="Basic and acidic residues" evidence="6">
    <location>
        <begin position="1"/>
        <end position="12"/>
    </location>
</feature>